<dbReference type="Pfam" id="PF00170">
    <property type="entry name" value="bZIP_1"/>
    <property type="match status" value="1"/>
</dbReference>
<dbReference type="AlphaFoldDB" id="A0A367KU48"/>
<feature type="compositionally biased region" description="Low complexity" evidence="2">
    <location>
        <begin position="64"/>
        <end position="77"/>
    </location>
</feature>
<dbReference type="PROSITE" id="PS50217">
    <property type="entry name" value="BZIP"/>
    <property type="match status" value="1"/>
</dbReference>
<protein>
    <recommendedName>
        <fullName evidence="3">BZIP domain-containing protein</fullName>
    </recommendedName>
</protein>
<dbReference type="PROSITE" id="PS00036">
    <property type="entry name" value="BZIP_BASIC"/>
    <property type="match status" value="1"/>
</dbReference>
<dbReference type="SUPFAM" id="SSF57959">
    <property type="entry name" value="Leucine zipper domain"/>
    <property type="match status" value="1"/>
</dbReference>
<feature type="region of interest" description="Disordered" evidence="2">
    <location>
        <begin position="58"/>
        <end position="86"/>
    </location>
</feature>
<evidence type="ECO:0000259" key="3">
    <source>
        <dbReference type="PROSITE" id="PS50217"/>
    </source>
</evidence>
<proteinExistence type="predicted"/>
<organism evidence="4 5">
    <name type="scientific">Rhizopus stolonifer</name>
    <name type="common">Rhizopus nigricans</name>
    <dbReference type="NCBI Taxonomy" id="4846"/>
    <lineage>
        <taxon>Eukaryota</taxon>
        <taxon>Fungi</taxon>
        <taxon>Fungi incertae sedis</taxon>
        <taxon>Mucoromycota</taxon>
        <taxon>Mucoromycotina</taxon>
        <taxon>Mucoromycetes</taxon>
        <taxon>Mucorales</taxon>
        <taxon>Mucorineae</taxon>
        <taxon>Rhizopodaceae</taxon>
        <taxon>Rhizopus</taxon>
    </lineage>
</organism>
<feature type="domain" description="BZIP" evidence="3">
    <location>
        <begin position="113"/>
        <end position="176"/>
    </location>
</feature>
<gene>
    <name evidence="4" type="ORF">CU098_005308</name>
</gene>
<evidence type="ECO:0000256" key="2">
    <source>
        <dbReference type="SAM" id="MobiDB-lite"/>
    </source>
</evidence>
<dbReference type="CDD" id="cd14810">
    <property type="entry name" value="bZIP_u1"/>
    <property type="match status" value="1"/>
</dbReference>
<feature type="region of interest" description="Disordered" evidence="2">
    <location>
        <begin position="19"/>
        <end position="44"/>
    </location>
</feature>
<dbReference type="OrthoDB" id="5571888at2759"/>
<dbReference type="Gene3D" id="1.20.5.170">
    <property type="match status" value="1"/>
</dbReference>
<dbReference type="InterPro" id="IPR004827">
    <property type="entry name" value="bZIP"/>
</dbReference>
<accession>A0A367KU48</accession>
<dbReference type="SMART" id="SM00338">
    <property type="entry name" value="BRLZ"/>
    <property type="match status" value="1"/>
</dbReference>
<dbReference type="InterPro" id="IPR046347">
    <property type="entry name" value="bZIP_sf"/>
</dbReference>
<evidence type="ECO:0000313" key="5">
    <source>
        <dbReference type="Proteomes" id="UP000253551"/>
    </source>
</evidence>
<feature type="compositionally biased region" description="Polar residues" evidence="2">
    <location>
        <begin position="30"/>
        <end position="39"/>
    </location>
</feature>
<sequence>MNNNSSTFTWILDTQYPPLNNGNPTNNTLVDSNNTTNTHPMYDGTETEEDLFNFLLQDPEKPSNKANSSSESISSGEEGYKPFTKTPDIAYSTGRLDFRQIYDNVSESQLKAMTSKERRQLRNKISARNFRNRRKEYVGTLEAELDQQKAENDRLRLEIKRLKTKMEKVQEENDKLRLDIVLGPIPQPTTFYSPDNSSPDQGWDFAFPDQNFVQENNVEPTFVDNNAFISQALVPAWDTVFIHKETEPFIPSTDLIRQYPLLAPALMSIILSHTMTMSSDQLLTSARLSPPKTNHTFSLSSSKLKPKDTKAIWDLLGPLAAANERNQRLSLVTEQKRNQIWTLTNEEEEEDEEEVEEVEEGHFCPIKWVQATIYEHLCEMMSQPMNAPLEEQTLLCRSYQKAVRYITA</sequence>
<comment type="caution">
    <text evidence="4">The sequence shown here is derived from an EMBL/GenBank/DDBJ whole genome shotgun (WGS) entry which is preliminary data.</text>
</comment>
<keyword evidence="1" id="KW-0175">Coiled coil</keyword>
<evidence type="ECO:0000313" key="4">
    <source>
        <dbReference type="EMBL" id="RCI05677.1"/>
    </source>
</evidence>
<reference evidence="4 5" key="1">
    <citation type="journal article" date="2018" name="G3 (Bethesda)">
        <title>Phylogenetic and Phylogenomic Definition of Rhizopus Species.</title>
        <authorList>
            <person name="Gryganskyi A.P."/>
            <person name="Golan J."/>
            <person name="Dolatabadi S."/>
            <person name="Mondo S."/>
            <person name="Robb S."/>
            <person name="Idnurm A."/>
            <person name="Muszewska A."/>
            <person name="Steczkiewicz K."/>
            <person name="Masonjones S."/>
            <person name="Liao H.L."/>
            <person name="Gajdeczka M.T."/>
            <person name="Anike F."/>
            <person name="Vuek A."/>
            <person name="Anishchenko I.M."/>
            <person name="Voigt K."/>
            <person name="de Hoog G.S."/>
            <person name="Smith M.E."/>
            <person name="Heitman J."/>
            <person name="Vilgalys R."/>
            <person name="Stajich J.E."/>
        </authorList>
    </citation>
    <scope>NUCLEOTIDE SEQUENCE [LARGE SCALE GENOMIC DNA]</scope>
    <source>
        <strain evidence="4 5">LSU 92-RS-03</strain>
    </source>
</reference>
<keyword evidence="5" id="KW-1185">Reference proteome</keyword>
<dbReference type="Proteomes" id="UP000253551">
    <property type="component" value="Unassembled WGS sequence"/>
</dbReference>
<dbReference type="GO" id="GO:0003700">
    <property type="term" value="F:DNA-binding transcription factor activity"/>
    <property type="evidence" value="ECO:0007669"/>
    <property type="project" value="InterPro"/>
</dbReference>
<feature type="compositionally biased region" description="Low complexity" evidence="2">
    <location>
        <begin position="19"/>
        <end position="29"/>
    </location>
</feature>
<name>A0A367KU48_RHIST</name>
<feature type="coiled-coil region" evidence="1">
    <location>
        <begin position="138"/>
        <end position="179"/>
    </location>
</feature>
<dbReference type="EMBL" id="PJQM01000328">
    <property type="protein sequence ID" value="RCI05677.1"/>
    <property type="molecule type" value="Genomic_DNA"/>
</dbReference>
<dbReference type="STRING" id="4846.A0A367KU48"/>
<evidence type="ECO:0000256" key="1">
    <source>
        <dbReference type="SAM" id="Coils"/>
    </source>
</evidence>